<gene>
    <name evidence="2" type="ORF">PAXINDRAFT_102599</name>
</gene>
<proteinExistence type="predicted"/>
<dbReference type="OrthoDB" id="10263751at2759"/>
<protein>
    <submittedName>
        <fullName evidence="2">Uncharacterized protein</fullName>
    </submittedName>
</protein>
<feature type="compositionally biased region" description="Basic and acidic residues" evidence="1">
    <location>
        <begin position="20"/>
        <end position="36"/>
    </location>
</feature>
<reference evidence="3" key="2">
    <citation type="submission" date="2015-01" db="EMBL/GenBank/DDBJ databases">
        <title>Evolutionary Origins and Diversification of the Mycorrhizal Mutualists.</title>
        <authorList>
            <consortium name="DOE Joint Genome Institute"/>
            <consortium name="Mycorrhizal Genomics Consortium"/>
            <person name="Kohler A."/>
            <person name="Kuo A."/>
            <person name="Nagy L.G."/>
            <person name="Floudas D."/>
            <person name="Copeland A."/>
            <person name="Barry K.W."/>
            <person name="Cichocki N."/>
            <person name="Veneault-Fourrey C."/>
            <person name="LaButti K."/>
            <person name="Lindquist E.A."/>
            <person name="Lipzen A."/>
            <person name="Lundell T."/>
            <person name="Morin E."/>
            <person name="Murat C."/>
            <person name="Riley R."/>
            <person name="Ohm R."/>
            <person name="Sun H."/>
            <person name="Tunlid A."/>
            <person name="Henrissat B."/>
            <person name="Grigoriev I.V."/>
            <person name="Hibbett D.S."/>
            <person name="Martin F."/>
        </authorList>
    </citation>
    <scope>NUCLEOTIDE SEQUENCE [LARGE SCALE GENOMIC DNA]</scope>
    <source>
        <strain evidence="3">ATCC 200175</strain>
    </source>
</reference>
<evidence type="ECO:0000313" key="2">
    <source>
        <dbReference type="EMBL" id="KIJ08352.1"/>
    </source>
</evidence>
<sequence>GLRGFEGEIKSPVGVSSNHTTEREYLSEHAYDDLQDSKTPSIHRVVSPSQYESGSDSAEEYDDPETAFASHQGTSGSGVASASATPPLQPSSPIHEDPSEAASNRAWYELDISVVLALVSPIGNWLTGGDHVKNVFLILLLIFYLHQVIEALSDVKATP</sequence>
<feature type="non-terminal residue" evidence="2">
    <location>
        <position position="159"/>
    </location>
</feature>
<evidence type="ECO:0000256" key="1">
    <source>
        <dbReference type="SAM" id="MobiDB-lite"/>
    </source>
</evidence>
<reference evidence="2 3" key="1">
    <citation type="submission" date="2014-06" db="EMBL/GenBank/DDBJ databases">
        <authorList>
            <consortium name="DOE Joint Genome Institute"/>
            <person name="Kuo A."/>
            <person name="Kohler A."/>
            <person name="Nagy L.G."/>
            <person name="Floudas D."/>
            <person name="Copeland A."/>
            <person name="Barry K.W."/>
            <person name="Cichocki N."/>
            <person name="Veneault-Fourrey C."/>
            <person name="LaButti K."/>
            <person name="Lindquist E.A."/>
            <person name="Lipzen A."/>
            <person name="Lundell T."/>
            <person name="Morin E."/>
            <person name="Murat C."/>
            <person name="Sun H."/>
            <person name="Tunlid A."/>
            <person name="Henrissat B."/>
            <person name="Grigoriev I.V."/>
            <person name="Hibbett D.S."/>
            <person name="Martin F."/>
            <person name="Nordberg H.P."/>
            <person name="Cantor M.N."/>
            <person name="Hua S.X."/>
        </authorList>
    </citation>
    <scope>NUCLEOTIDE SEQUENCE [LARGE SCALE GENOMIC DNA]</scope>
    <source>
        <strain evidence="2 3">ATCC 200175</strain>
    </source>
</reference>
<feature type="non-terminal residue" evidence="2">
    <location>
        <position position="1"/>
    </location>
</feature>
<accession>A0A0C9TKK4</accession>
<dbReference type="EMBL" id="KN819641">
    <property type="protein sequence ID" value="KIJ08352.1"/>
    <property type="molecule type" value="Genomic_DNA"/>
</dbReference>
<dbReference type="Proteomes" id="UP000053647">
    <property type="component" value="Unassembled WGS sequence"/>
</dbReference>
<dbReference type="AlphaFoldDB" id="A0A0C9TKK4"/>
<keyword evidence="3" id="KW-1185">Reference proteome</keyword>
<feature type="region of interest" description="Disordered" evidence="1">
    <location>
        <begin position="1"/>
        <end position="100"/>
    </location>
</feature>
<feature type="compositionally biased region" description="Low complexity" evidence="1">
    <location>
        <begin position="73"/>
        <end position="85"/>
    </location>
</feature>
<feature type="compositionally biased region" description="Polar residues" evidence="1">
    <location>
        <begin position="47"/>
        <end position="56"/>
    </location>
</feature>
<dbReference type="HOGENOM" id="CLU_1664928_0_0_1"/>
<organism evidence="2 3">
    <name type="scientific">Paxillus involutus ATCC 200175</name>
    <dbReference type="NCBI Taxonomy" id="664439"/>
    <lineage>
        <taxon>Eukaryota</taxon>
        <taxon>Fungi</taxon>
        <taxon>Dikarya</taxon>
        <taxon>Basidiomycota</taxon>
        <taxon>Agaricomycotina</taxon>
        <taxon>Agaricomycetes</taxon>
        <taxon>Agaricomycetidae</taxon>
        <taxon>Boletales</taxon>
        <taxon>Paxilineae</taxon>
        <taxon>Paxillaceae</taxon>
        <taxon>Paxillus</taxon>
    </lineage>
</organism>
<name>A0A0C9TKK4_PAXIN</name>
<evidence type="ECO:0000313" key="3">
    <source>
        <dbReference type="Proteomes" id="UP000053647"/>
    </source>
</evidence>